<proteinExistence type="predicted"/>
<evidence type="ECO:0000313" key="2">
    <source>
        <dbReference type="EMBL" id="GEA60756.1"/>
    </source>
</evidence>
<feature type="chain" id="PRO_5021424257" evidence="1">
    <location>
        <begin position="17"/>
        <end position="124"/>
    </location>
</feature>
<dbReference type="EMBL" id="BJLH01000008">
    <property type="protein sequence ID" value="GEA60756.1"/>
    <property type="molecule type" value="Genomic_DNA"/>
</dbReference>
<dbReference type="AlphaFoldDB" id="A0A4Y3IMX8"/>
<accession>A0A4Y3IMX8</accession>
<organism evidence="2 3">
    <name type="scientific">Vibrio comitans NBRC 102076</name>
    <dbReference type="NCBI Taxonomy" id="1219078"/>
    <lineage>
        <taxon>Bacteria</taxon>
        <taxon>Pseudomonadati</taxon>
        <taxon>Pseudomonadota</taxon>
        <taxon>Gammaproteobacteria</taxon>
        <taxon>Vibrionales</taxon>
        <taxon>Vibrionaceae</taxon>
        <taxon>Vibrio</taxon>
    </lineage>
</organism>
<evidence type="ECO:0000313" key="3">
    <source>
        <dbReference type="Proteomes" id="UP000318242"/>
    </source>
</evidence>
<dbReference type="Proteomes" id="UP000318242">
    <property type="component" value="Unassembled WGS sequence"/>
</dbReference>
<gene>
    <name evidence="2" type="ORF">VCO01S_19490</name>
</gene>
<name>A0A4Y3IMX8_9VIBR</name>
<keyword evidence="1" id="KW-0732">Signal</keyword>
<protein>
    <submittedName>
        <fullName evidence="2">Uncharacterized protein</fullName>
    </submittedName>
</protein>
<reference evidence="2 3" key="1">
    <citation type="submission" date="2019-06" db="EMBL/GenBank/DDBJ databases">
        <title>Whole genome shotgun sequence of Vibrio comitans NBRC 102076.</title>
        <authorList>
            <person name="Hosoyama A."/>
            <person name="Uohara A."/>
            <person name="Ohji S."/>
            <person name="Ichikawa N."/>
        </authorList>
    </citation>
    <scope>NUCLEOTIDE SEQUENCE [LARGE SCALE GENOMIC DNA]</scope>
    <source>
        <strain evidence="2 3">NBRC 102076</strain>
    </source>
</reference>
<evidence type="ECO:0000256" key="1">
    <source>
        <dbReference type="SAM" id="SignalP"/>
    </source>
</evidence>
<keyword evidence="3" id="KW-1185">Reference proteome</keyword>
<feature type="signal peptide" evidence="1">
    <location>
        <begin position="1"/>
        <end position="16"/>
    </location>
</feature>
<sequence length="124" mass="14290">MKYVILLALLTFNATAVEVPHTFKDGQRTSAEQMNQSFQALEESVNRLEVAADESGYDHIYGNYETNEFQGDFIAHISEYPSDITTTYYTVKEVKIPNCGTYRMPVRHDRVEFKDDYMLRSGES</sequence>
<comment type="caution">
    <text evidence="2">The sequence shown here is derived from an EMBL/GenBank/DDBJ whole genome shotgun (WGS) entry which is preliminary data.</text>
</comment>
<dbReference type="RefSeq" id="WP_141271161.1">
    <property type="nucleotide sequence ID" value="NZ_BJLH01000008.1"/>
</dbReference>